<accession>A0A8S1X4F9</accession>
<feature type="coiled-coil region" evidence="1">
    <location>
        <begin position="69"/>
        <end position="157"/>
    </location>
</feature>
<evidence type="ECO:0000256" key="2">
    <source>
        <dbReference type="SAM" id="MobiDB-lite"/>
    </source>
</evidence>
<comment type="caution">
    <text evidence="3">The sequence shown here is derived from an EMBL/GenBank/DDBJ whole genome shotgun (WGS) entry which is preliminary data.</text>
</comment>
<dbReference type="AlphaFoldDB" id="A0A8S1X4F9"/>
<protein>
    <submittedName>
        <fullName evidence="3">Uncharacterized protein</fullName>
    </submittedName>
</protein>
<keyword evidence="1" id="KW-0175">Coiled coil</keyword>
<gene>
    <name evidence="3" type="ORF">PPENT_87.1.T1090164</name>
</gene>
<evidence type="ECO:0000313" key="3">
    <source>
        <dbReference type="EMBL" id="CAD8195525.1"/>
    </source>
</evidence>
<evidence type="ECO:0000256" key="1">
    <source>
        <dbReference type="SAM" id="Coils"/>
    </source>
</evidence>
<organism evidence="3 4">
    <name type="scientific">Paramecium pentaurelia</name>
    <dbReference type="NCBI Taxonomy" id="43138"/>
    <lineage>
        <taxon>Eukaryota</taxon>
        <taxon>Sar</taxon>
        <taxon>Alveolata</taxon>
        <taxon>Ciliophora</taxon>
        <taxon>Intramacronucleata</taxon>
        <taxon>Oligohymenophorea</taxon>
        <taxon>Peniculida</taxon>
        <taxon>Parameciidae</taxon>
        <taxon>Paramecium</taxon>
    </lineage>
</organism>
<feature type="region of interest" description="Disordered" evidence="2">
    <location>
        <begin position="292"/>
        <end position="322"/>
    </location>
</feature>
<dbReference type="Proteomes" id="UP000689195">
    <property type="component" value="Unassembled WGS sequence"/>
</dbReference>
<reference evidence="3" key="1">
    <citation type="submission" date="2021-01" db="EMBL/GenBank/DDBJ databases">
        <authorList>
            <consortium name="Genoscope - CEA"/>
            <person name="William W."/>
        </authorList>
    </citation>
    <scope>NUCLEOTIDE SEQUENCE</scope>
</reference>
<dbReference type="EMBL" id="CAJJDO010000109">
    <property type="protein sequence ID" value="CAD8195525.1"/>
    <property type="molecule type" value="Genomic_DNA"/>
</dbReference>
<keyword evidence="4" id="KW-1185">Reference proteome</keyword>
<proteinExistence type="predicted"/>
<name>A0A8S1X4F9_9CILI</name>
<sequence length="322" mass="38840">MFSIIRQFNFIFQILEQNSSNILKINYSFISFILLFNLLNKSFESESQTFSEQIKLLLGGIVRKILGNAKKSEENKQKIIQNLQYAQEKFQISIENKNSNKASQFQKKIQNLEGEMQKINQKDKIVKDYHQVYDRLIQQLQITQDQKANTLQSAQRNNQLVYKVKFIKKHIDPLFEICQRCNNPDNRLEKNNKSQDEMNQIQQKKKQLQSDSQFQSQFNLFDRKNSQRGKENPYQYEENKIYHQFQGGQYENKKFIQSQQEDKYSKQWNKKYYEQPKKPYQKYHLLDIDQQFDTEDKNQEYENPNQMKKQQLKTETLLDDSN</sequence>
<evidence type="ECO:0000313" key="4">
    <source>
        <dbReference type="Proteomes" id="UP000689195"/>
    </source>
</evidence>